<name>A0AAN7UJ32_9PEZI</name>
<dbReference type="Proteomes" id="UP001305414">
    <property type="component" value="Unassembled WGS sequence"/>
</dbReference>
<dbReference type="EMBL" id="JAWHQM010000016">
    <property type="protein sequence ID" value="KAK5630583.1"/>
    <property type="molecule type" value="Genomic_DNA"/>
</dbReference>
<comment type="caution">
    <text evidence="1">The sequence shown here is derived from an EMBL/GenBank/DDBJ whole genome shotgun (WGS) entry which is preliminary data.</text>
</comment>
<evidence type="ECO:0000313" key="2">
    <source>
        <dbReference type="Proteomes" id="UP001305414"/>
    </source>
</evidence>
<protein>
    <submittedName>
        <fullName evidence="1">Uncharacterized protein</fullName>
    </submittedName>
</protein>
<evidence type="ECO:0000313" key="1">
    <source>
        <dbReference type="EMBL" id="KAK5630583.1"/>
    </source>
</evidence>
<sequence length="187" mass="19835">MTAVRFETRANDYLWTVQWTGPTKCTSWPCGYCKYFTLRPPPAEILISPHVCELEVANISRKAYRLSGPAYTAAEGSVPFFNATCTGTVDQPLRACTLLPGSVATAVSGNFSTFETSGVGSGLIDVTATYIDPASGSNRTLTAVTPMQANAANQNAWMVEPQGCPVSACDAAKATRSLRRGALGITI</sequence>
<keyword evidence="2" id="KW-1185">Reference proteome</keyword>
<proteinExistence type="predicted"/>
<dbReference type="AlphaFoldDB" id="A0AAN7UJ32"/>
<reference evidence="1 2" key="1">
    <citation type="submission" date="2023-10" db="EMBL/GenBank/DDBJ databases">
        <title>Draft genome sequence of Xylaria bambusicola isolate GMP-LS, the root and basal stem rot pathogen of sugarcane in Indonesia.</title>
        <authorList>
            <person name="Selvaraj P."/>
            <person name="Muralishankar V."/>
            <person name="Muruganantham S."/>
            <person name="Sp S."/>
            <person name="Haryani S."/>
            <person name="Lau K.J.X."/>
            <person name="Naqvi N.I."/>
        </authorList>
    </citation>
    <scope>NUCLEOTIDE SEQUENCE [LARGE SCALE GENOMIC DNA]</scope>
    <source>
        <strain evidence="1">GMP-LS</strain>
    </source>
</reference>
<accession>A0AAN7UJ32</accession>
<gene>
    <name evidence="1" type="ORF">RRF57_006298</name>
</gene>
<organism evidence="1 2">
    <name type="scientific">Xylaria bambusicola</name>
    <dbReference type="NCBI Taxonomy" id="326684"/>
    <lineage>
        <taxon>Eukaryota</taxon>
        <taxon>Fungi</taxon>
        <taxon>Dikarya</taxon>
        <taxon>Ascomycota</taxon>
        <taxon>Pezizomycotina</taxon>
        <taxon>Sordariomycetes</taxon>
        <taxon>Xylariomycetidae</taxon>
        <taxon>Xylariales</taxon>
        <taxon>Xylariaceae</taxon>
        <taxon>Xylaria</taxon>
    </lineage>
</organism>